<name>A0ABN7T215_OIKDI</name>
<organism evidence="2 3">
    <name type="scientific">Oikopleura dioica</name>
    <name type="common">Tunicate</name>
    <dbReference type="NCBI Taxonomy" id="34765"/>
    <lineage>
        <taxon>Eukaryota</taxon>
        <taxon>Metazoa</taxon>
        <taxon>Chordata</taxon>
        <taxon>Tunicata</taxon>
        <taxon>Appendicularia</taxon>
        <taxon>Copelata</taxon>
        <taxon>Oikopleuridae</taxon>
        <taxon>Oikopleura</taxon>
    </lineage>
</organism>
<dbReference type="InterPro" id="IPR043160">
    <property type="entry name" value="Dynein_C_barrel"/>
</dbReference>
<dbReference type="PANTHER" id="PTHR46961:SF8">
    <property type="entry name" value="DYNEIN AXONEMAL HEAVY CHAIN 7"/>
    <property type="match status" value="1"/>
</dbReference>
<keyword evidence="3" id="KW-1185">Reference proteome</keyword>
<dbReference type="Gene3D" id="1.20.1270.280">
    <property type="match status" value="1"/>
</dbReference>
<evidence type="ECO:0000259" key="1">
    <source>
        <dbReference type="Pfam" id="PF18199"/>
    </source>
</evidence>
<feature type="domain" description="Dynein heavy chain C-terminal" evidence="1">
    <location>
        <begin position="11"/>
        <end position="311"/>
    </location>
</feature>
<reference evidence="2 3" key="1">
    <citation type="submission" date="2021-04" db="EMBL/GenBank/DDBJ databases">
        <authorList>
            <person name="Bliznina A."/>
        </authorList>
    </citation>
    <scope>NUCLEOTIDE SEQUENCE [LARGE SCALE GENOMIC DNA]</scope>
</reference>
<evidence type="ECO:0000313" key="2">
    <source>
        <dbReference type="EMBL" id="CAG5111860.1"/>
    </source>
</evidence>
<proteinExistence type="predicted"/>
<dbReference type="Proteomes" id="UP001158576">
    <property type="component" value="Chromosome 2"/>
</dbReference>
<protein>
    <submittedName>
        <fullName evidence="2">Oidioi.mRNA.OKI2018_I69.chr2.g6131.t1.cds</fullName>
    </submittedName>
</protein>
<dbReference type="EMBL" id="OU015567">
    <property type="protein sequence ID" value="CAG5111860.1"/>
    <property type="molecule type" value="Genomic_DNA"/>
</dbReference>
<dbReference type="Gene3D" id="3.10.490.20">
    <property type="match status" value="1"/>
</dbReference>
<accession>A0ABN7T215</accession>
<sequence>MHPNADITKDQNETNSLLGSVLLTMSRAAGGNAGASDDDSVLEVTKDMLNKLPDDFDIEATMRKFPTRYEESMNTVLVQEMVRFNALTKVVRNSLIEIQKAIKGLVVMNSDLETMFREVLSGQIPTLWTKKSYPSLKTLGGYFNDLLDRLNFLKDWYDNGTPQQFWCSGFFFTQAFLTGVQQNYARKYKIPIDLLTFDYEIMEDKDYTAPDDGAFIYGFFLEGARWDREKKLLAESHPKILFDTMPKIWLKPCKKDELPVRPQYNCPVYKTSARRGTLSTTGHSTNFVIMLTVPTDQPEEHWIGRGVAMLCQLD</sequence>
<dbReference type="PANTHER" id="PTHR46961">
    <property type="entry name" value="DYNEIN HEAVY CHAIN 1, AXONEMAL-LIKE PROTEIN"/>
    <property type="match status" value="1"/>
</dbReference>
<gene>
    <name evidence="2" type="ORF">OKIOD_LOCUS14896</name>
</gene>
<dbReference type="Pfam" id="PF18199">
    <property type="entry name" value="Dynein_C"/>
    <property type="match status" value="1"/>
</dbReference>
<evidence type="ECO:0000313" key="3">
    <source>
        <dbReference type="Proteomes" id="UP001158576"/>
    </source>
</evidence>
<dbReference type="InterPro" id="IPR026983">
    <property type="entry name" value="DHC"/>
</dbReference>
<dbReference type="InterPro" id="IPR041228">
    <property type="entry name" value="Dynein_C"/>
</dbReference>